<dbReference type="EMBL" id="NMVO01000005">
    <property type="protein sequence ID" value="OYO16117.1"/>
    <property type="molecule type" value="Genomic_DNA"/>
</dbReference>
<evidence type="ECO:0000313" key="9">
    <source>
        <dbReference type="Proteomes" id="UP000215896"/>
    </source>
</evidence>
<dbReference type="PANTHER" id="PTHR23508">
    <property type="entry name" value="CARBOXYLIC ACID TRANSPORTER PROTEIN HOMOLOG"/>
    <property type="match status" value="1"/>
</dbReference>
<evidence type="ECO:0000256" key="2">
    <source>
        <dbReference type="ARBA" id="ARBA00022692"/>
    </source>
</evidence>
<dbReference type="PROSITE" id="PS00217">
    <property type="entry name" value="SUGAR_TRANSPORT_2"/>
    <property type="match status" value="1"/>
</dbReference>
<reference evidence="8 9" key="1">
    <citation type="submission" date="2017-07" db="EMBL/GenBank/DDBJ databases">
        <title>Draft whole genome sequences of clinical Proprionibacteriaceae strains.</title>
        <authorList>
            <person name="Bernier A.-M."/>
            <person name="Bernard K."/>
            <person name="Domingo M.-C."/>
        </authorList>
    </citation>
    <scope>NUCLEOTIDE SEQUENCE [LARGE SCALE GENOMIC DNA]</scope>
    <source>
        <strain evidence="8 9">NML 030167</strain>
    </source>
</reference>
<evidence type="ECO:0000256" key="6">
    <source>
        <dbReference type="SAM" id="Phobius"/>
    </source>
</evidence>
<name>A0A255GJW9_9ACTN</name>
<dbReference type="InterPro" id="IPR011701">
    <property type="entry name" value="MFS"/>
</dbReference>
<feature type="transmembrane region" description="Helical" evidence="6">
    <location>
        <begin position="405"/>
        <end position="433"/>
    </location>
</feature>
<keyword evidence="2 6" id="KW-0812">Transmembrane</keyword>
<feature type="transmembrane region" description="Helical" evidence="6">
    <location>
        <begin position="349"/>
        <end position="366"/>
    </location>
</feature>
<feature type="transmembrane region" description="Helical" evidence="6">
    <location>
        <begin position="43"/>
        <end position="72"/>
    </location>
</feature>
<evidence type="ECO:0000256" key="3">
    <source>
        <dbReference type="ARBA" id="ARBA00022989"/>
    </source>
</evidence>
<dbReference type="PANTHER" id="PTHR23508:SF10">
    <property type="entry name" value="CARBOXYLIC ACID TRANSPORTER PROTEIN HOMOLOG"/>
    <property type="match status" value="1"/>
</dbReference>
<keyword evidence="4 6" id="KW-0472">Membrane</keyword>
<evidence type="ECO:0000313" key="8">
    <source>
        <dbReference type="EMBL" id="OYO16117.1"/>
    </source>
</evidence>
<evidence type="ECO:0000256" key="1">
    <source>
        <dbReference type="ARBA" id="ARBA00004651"/>
    </source>
</evidence>
<dbReference type="RefSeq" id="WP_094404996.1">
    <property type="nucleotide sequence ID" value="NZ_NMVO01000005.1"/>
</dbReference>
<gene>
    <name evidence="8" type="ORF">CGZ94_05220</name>
</gene>
<feature type="transmembrane region" description="Helical" evidence="6">
    <location>
        <begin position="279"/>
        <end position="299"/>
    </location>
</feature>
<evidence type="ECO:0000256" key="4">
    <source>
        <dbReference type="ARBA" id="ARBA00023136"/>
    </source>
</evidence>
<dbReference type="Proteomes" id="UP000215896">
    <property type="component" value="Unassembled WGS sequence"/>
</dbReference>
<feature type="transmembrane region" description="Helical" evidence="6">
    <location>
        <begin position="147"/>
        <end position="167"/>
    </location>
</feature>
<dbReference type="SUPFAM" id="SSF103473">
    <property type="entry name" value="MFS general substrate transporter"/>
    <property type="match status" value="1"/>
</dbReference>
<dbReference type="InterPro" id="IPR036259">
    <property type="entry name" value="MFS_trans_sf"/>
</dbReference>
<feature type="domain" description="Major facilitator superfamily (MFS) profile" evidence="7">
    <location>
        <begin position="46"/>
        <end position="469"/>
    </location>
</feature>
<keyword evidence="9" id="KW-1185">Reference proteome</keyword>
<feature type="transmembrane region" description="Helical" evidence="6">
    <location>
        <begin position="118"/>
        <end position="141"/>
    </location>
</feature>
<feature type="transmembrane region" description="Helical" evidence="6">
    <location>
        <begin position="179"/>
        <end position="200"/>
    </location>
</feature>
<proteinExistence type="predicted"/>
<dbReference type="InterPro" id="IPR005829">
    <property type="entry name" value="Sugar_transporter_CS"/>
</dbReference>
<dbReference type="PROSITE" id="PS50850">
    <property type="entry name" value="MFS"/>
    <property type="match status" value="1"/>
</dbReference>
<keyword evidence="3 6" id="KW-1133">Transmembrane helix</keyword>
<comment type="caution">
    <text evidence="8">The sequence shown here is derived from an EMBL/GenBank/DDBJ whole genome shotgun (WGS) entry which is preliminary data.</text>
</comment>
<dbReference type="InterPro" id="IPR020846">
    <property type="entry name" value="MFS_dom"/>
</dbReference>
<dbReference type="GO" id="GO:0005886">
    <property type="term" value="C:plasma membrane"/>
    <property type="evidence" value="ECO:0007669"/>
    <property type="project" value="UniProtKB-SubCell"/>
</dbReference>
<evidence type="ECO:0000256" key="5">
    <source>
        <dbReference type="SAM" id="MobiDB-lite"/>
    </source>
</evidence>
<dbReference type="AlphaFoldDB" id="A0A255GJW9"/>
<dbReference type="Gene3D" id="1.20.1250.20">
    <property type="entry name" value="MFS general substrate transporter like domains"/>
    <property type="match status" value="1"/>
</dbReference>
<feature type="transmembrane region" description="Helical" evidence="6">
    <location>
        <begin position="206"/>
        <end position="226"/>
    </location>
</feature>
<feature type="region of interest" description="Disordered" evidence="5">
    <location>
        <begin position="1"/>
        <end position="33"/>
    </location>
</feature>
<protein>
    <submittedName>
        <fullName evidence="8">MFS transporter</fullName>
    </submittedName>
</protein>
<feature type="transmembrane region" description="Helical" evidence="6">
    <location>
        <begin position="372"/>
        <end position="393"/>
    </location>
</feature>
<organism evidence="8 9">
    <name type="scientific">Enemella evansiae</name>
    <dbReference type="NCBI Taxonomy" id="2016499"/>
    <lineage>
        <taxon>Bacteria</taxon>
        <taxon>Bacillati</taxon>
        <taxon>Actinomycetota</taxon>
        <taxon>Actinomycetes</taxon>
        <taxon>Propionibacteriales</taxon>
        <taxon>Propionibacteriaceae</taxon>
        <taxon>Enemella</taxon>
    </lineage>
</organism>
<feature type="transmembrane region" description="Helical" evidence="6">
    <location>
        <begin position="445"/>
        <end position="464"/>
    </location>
</feature>
<comment type="subcellular location">
    <subcellularLocation>
        <location evidence="1">Cell membrane</location>
        <topology evidence="1">Multi-pass membrane protein</topology>
    </subcellularLocation>
</comment>
<sequence>MTIDNSVQRGAGAAAGPRNPGTSPSGPAPGTAAARTPRQLRAVYAILAIACGALIFDGYDIVVFGTIVSGWLRDPSQIGEASISAAQAGAVGSYALVGVMIGALAAGAIGDHLGRRRLVLGSIAWFSIGMAITALSPSLAFFSAFRLITGIGLGSLLAVLGALVAEFAPTDRKNRFNAIVYSGIPAGGVLASLIALALLGSIGWRGLFWIGAIPLVTLLPLAFWLIPESPKWLESRGRQAEAELVAERTGVVLEGAPAAVVDGRPAEKVGFAGLFGSRYALPTVLLGMMSFSGLLLTYGLNTWLPKIMQGYGKGAQYSLLFLLLLNTGAVVGGLIAAWLADRWLGPQKTIVATFVLAALTLFGMTFRFPDPVLFAFIFIAGTGTLGTQVLIYGKVSNYYATHVRAAGVAWCAGFGRLGGIFGPVIGGAIVGAFASATNPTEAGRIAFWVFAAVALFGAVMCAVVPRRGEN</sequence>
<dbReference type="Pfam" id="PF07690">
    <property type="entry name" value="MFS_1"/>
    <property type="match status" value="1"/>
</dbReference>
<dbReference type="OrthoDB" id="9787026at2"/>
<accession>A0A255GJW9</accession>
<evidence type="ECO:0000259" key="7">
    <source>
        <dbReference type="PROSITE" id="PS50850"/>
    </source>
</evidence>
<feature type="transmembrane region" description="Helical" evidence="6">
    <location>
        <begin position="84"/>
        <end position="106"/>
    </location>
</feature>
<dbReference type="GO" id="GO:0046943">
    <property type="term" value="F:carboxylic acid transmembrane transporter activity"/>
    <property type="evidence" value="ECO:0007669"/>
    <property type="project" value="TreeGrafter"/>
</dbReference>
<feature type="transmembrane region" description="Helical" evidence="6">
    <location>
        <begin position="319"/>
        <end position="340"/>
    </location>
</feature>
<feature type="compositionally biased region" description="Low complexity" evidence="5">
    <location>
        <begin position="10"/>
        <end position="33"/>
    </location>
</feature>